<protein>
    <submittedName>
        <fullName evidence="1">Abortive infection AbiH-like protein</fullName>
    </submittedName>
</protein>
<dbReference type="InterPro" id="IPR025935">
    <property type="entry name" value="AbiH"/>
</dbReference>
<evidence type="ECO:0000313" key="1">
    <source>
        <dbReference type="EMBL" id="RAK20597.1"/>
    </source>
</evidence>
<evidence type="ECO:0000313" key="2">
    <source>
        <dbReference type="Proteomes" id="UP000249620"/>
    </source>
</evidence>
<gene>
    <name evidence="1" type="ORF">B0I03_10716</name>
</gene>
<keyword evidence="2" id="KW-1185">Reference proteome</keyword>
<sequence>MKILHIIGNGFDLNLGLKTSYKDFYDFYKNLESTKNSVNKLKTNISNNYKNWSDLELALGQYTEEFKTVDEFDEVIEDIGEQLAEFLKNEEAKFNVTEVDKEKFFENLVKPEIYLPVADTNKINTFKSNFSSNAWTVDIFTFNYTTIIEKIIEEKKNIRIGNHVKETHAVTLRSVEHIHGYVDNRMVLGINDVSQLKNKEFHKNVDVLEAIIKEQCNIAYGHTIDSQFKTKIKQADMICIFGSSLGDTDNIWWESIGNILKERNIPIIIFTKGEEVISPRIGYKNNRTKRKMTNYFLKKTNLSNEEIEKISNNIFVAIDTGMFREILKK</sequence>
<reference evidence="1 2" key="1">
    <citation type="submission" date="2018-06" db="EMBL/GenBank/DDBJ databases">
        <title>Genomic Encyclopedia of Type Strains, Phase III (KMG-III): the genomes of soil and plant-associated and newly described type strains.</title>
        <authorList>
            <person name="Whitman W."/>
        </authorList>
    </citation>
    <scope>NUCLEOTIDE SEQUENCE [LARGE SCALE GENOMIC DNA]</scope>
    <source>
        <strain evidence="1 2">CGMCC 1.12398</strain>
    </source>
</reference>
<dbReference type="RefSeq" id="WP_181452386.1">
    <property type="nucleotide sequence ID" value="NZ_QLMI01000007.1"/>
</dbReference>
<dbReference type="Proteomes" id="UP000249620">
    <property type="component" value="Unassembled WGS sequence"/>
</dbReference>
<dbReference type="AlphaFoldDB" id="A0A327YJV7"/>
<name>A0A327YJV7_9FLAO</name>
<dbReference type="Pfam" id="PF14253">
    <property type="entry name" value="AbiH"/>
    <property type="match status" value="1"/>
</dbReference>
<dbReference type="EMBL" id="QLMI01000007">
    <property type="protein sequence ID" value="RAK20597.1"/>
    <property type="molecule type" value="Genomic_DNA"/>
</dbReference>
<proteinExistence type="predicted"/>
<organism evidence="1 2">
    <name type="scientific">Flavobacterium aquaticum</name>
    <dbReference type="NCBI Taxonomy" id="1236486"/>
    <lineage>
        <taxon>Bacteria</taxon>
        <taxon>Pseudomonadati</taxon>
        <taxon>Bacteroidota</taxon>
        <taxon>Flavobacteriia</taxon>
        <taxon>Flavobacteriales</taxon>
        <taxon>Flavobacteriaceae</taxon>
        <taxon>Flavobacterium</taxon>
    </lineage>
</organism>
<comment type="caution">
    <text evidence="1">The sequence shown here is derived from an EMBL/GenBank/DDBJ whole genome shotgun (WGS) entry which is preliminary data.</text>
</comment>
<accession>A0A327YJV7</accession>